<accession>A0A0D5ZCC1</accession>
<reference evidence="2 3" key="1">
    <citation type="journal article" date="2011" name="J. Bacteriol.">
        <title>Complete genome sequence of Paenibacillus polymyxa SC2, a strain of plant growth-promoting Rhizobacterium with broad-spectrum antimicrobial activity.</title>
        <authorList>
            <person name="Ma M."/>
            <person name="Wang C."/>
            <person name="Ding Y."/>
            <person name="Li L."/>
            <person name="Shen D."/>
            <person name="Jiang X."/>
            <person name="Guan D."/>
            <person name="Cao F."/>
            <person name="Chen H."/>
            <person name="Feng R."/>
            <person name="Wang X."/>
            <person name="Ge Y."/>
            <person name="Yao L."/>
            <person name="Bing X."/>
            <person name="Yang X."/>
            <person name="Li J."/>
            <person name="Du B."/>
        </authorList>
    </citation>
    <scope>NUCLEOTIDE SEQUENCE [LARGE SCALE GENOMIC DNA]</scope>
    <source>
        <strain evidence="2 3">SC2</strain>
    </source>
</reference>
<name>A0A0D5ZCC1_PAEPS</name>
<proteinExistence type="predicted"/>
<evidence type="ECO:0000313" key="2">
    <source>
        <dbReference type="EMBL" id="AKA44216.1"/>
    </source>
</evidence>
<gene>
    <name evidence="2" type="ORF">PPSC2_08420</name>
</gene>
<evidence type="ECO:0000313" key="3">
    <source>
        <dbReference type="Proteomes" id="UP000006868"/>
    </source>
</evidence>
<sequence length="378" mass="43339">MQFSFAYFRFYIVTLIALFILTSCNSKNAVTTVHTNSNVDNTTHNTAVVDKESQPVPHVTESSAHTVTSDKDLVALTIPAGWRKFKQGQLDSVLSVCDKEKKNVGLVFRVPKSAFANNMTLNEFVQQREEISALGLENFKAVDTNPIQIDSTTARTADYSWNFKGQQVYYFSAMFESKQHYLQVLIYSRGGSAIEKHHEFATIASSLKILSDSQVEPDLRSTTILKTFKSEDAQQRIRLPYVWKSGLILNPDALIQAWYEKNDAYMAVIKDWKSELPYEKSSMITLKEYAEFSAQLVLKRSGKGIILTGPIKVNINGNQGLQYEVWTESDKVKVVYLITYLEHTDSFSQIIFWTRADYYDDQKSEFQRYTKTYREEEI</sequence>
<dbReference type="SUPFAM" id="SSF55724">
    <property type="entry name" value="Mog1p/PsbP-like"/>
    <property type="match status" value="1"/>
</dbReference>
<dbReference type="OrthoDB" id="2554669at2"/>
<dbReference type="Pfam" id="PF08786">
    <property type="entry name" value="DcrB"/>
    <property type="match status" value="1"/>
</dbReference>
<evidence type="ECO:0008006" key="4">
    <source>
        <dbReference type="Google" id="ProtNLM"/>
    </source>
</evidence>
<dbReference type="InterPro" id="IPR016123">
    <property type="entry name" value="Mog1/PsbP_a/b/a-sand"/>
</dbReference>
<dbReference type="PATRIC" id="fig|886882.15.peg.1769"/>
<organism evidence="2 3">
    <name type="scientific">Paenibacillus polymyxa (strain SC2)</name>
    <name type="common">Bacillus polymyxa</name>
    <dbReference type="NCBI Taxonomy" id="886882"/>
    <lineage>
        <taxon>Bacteria</taxon>
        <taxon>Bacillati</taxon>
        <taxon>Bacillota</taxon>
        <taxon>Bacilli</taxon>
        <taxon>Bacillales</taxon>
        <taxon>Paenibacillaceae</taxon>
        <taxon>Paenibacillus</taxon>
    </lineage>
</organism>
<dbReference type="AlphaFoldDB" id="A0A0D5ZCC1"/>
<dbReference type="KEGG" id="ppm:PPSC2_08420"/>
<dbReference type="Gene3D" id="3.40.1000.10">
    <property type="entry name" value="Mog1/PsbP, alpha/beta/alpha sandwich"/>
    <property type="match status" value="1"/>
</dbReference>
<evidence type="ECO:0000256" key="1">
    <source>
        <dbReference type="SAM" id="SignalP"/>
    </source>
</evidence>
<dbReference type="RefSeq" id="WP_014599610.1">
    <property type="nucleotide sequence ID" value="NC_014622.2"/>
</dbReference>
<dbReference type="EMBL" id="CP002213">
    <property type="protein sequence ID" value="AKA44216.1"/>
    <property type="molecule type" value="Genomic_DNA"/>
</dbReference>
<feature type="signal peptide" evidence="1">
    <location>
        <begin position="1"/>
        <end position="29"/>
    </location>
</feature>
<dbReference type="Proteomes" id="UP000006868">
    <property type="component" value="Chromosome"/>
</dbReference>
<keyword evidence="1" id="KW-0732">Signal</keyword>
<feature type="chain" id="PRO_5005175518" description="DUF1795 domain-containing protein" evidence="1">
    <location>
        <begin position="30"/>
        <end position="378"/>
    </location>
</feature>
<dbReference type="InterPro" id="IPR014894">
    <property type="entry name" value="DcrB/EagT6"/>
</dbReference>
<protein>
    <recommendedName>
        <fullName evidence="4">DUF1795 domain-containing protein</fullName>
    </recommendedName>
</protein>
<dbReference type="STRING" id="1406.LK13_21025"/>
<dbReference type="HOGENOM" id="CLU_731244_0_0_9"/>